<proteinExistence type="predicted"/>
<accession>A0A4Y2IVC6</accession>
<dbReference type="EMBL" id="BGPR01002974">
    <property type="protein sequence ID" value="GBM81858.1"/>
    <property type="molecule type" value="Genomic_DNA"/>
</dbReference>
<dbReference type="AlphaFoldDB" id="A0A4Y2IVC6"/>
<evidence type="ECO:0000313" key="1">
    <source>
        <dbReference type="EMBL" id="GBM81858.1"/>
    </source>
</evidence>
<evidence type="ECO:0000313" key="2">
    <source>
        <dbReference type="Proteomes" id="UP000499080"/>
    </source>
</evidence>
<sequence>MFNPPIPKNIGIQEPQNTGTPEFFFQRSGKFTSLLKNHNDIWYCPNSKKNPFSPNESGRATLTKKERAEGVKSITLNERGRFGCPPSFA</sequence>
<comment type="caution">
    <text evidence="1">The sequence shown here is derived from an EMBL/GenBank/DDBJ whole genome shotgun (WGS) entry which is preliminary data.</text>
</comment>
<organism evidence="1 2">
    <name type="scientific">Araneus ventricosus</name>
    <name type="common">Orbweaver spider</name>
    <name type="synonym">Epeira ventricosa</name>
    <dbReference type="NCBI Taxonomy" id="182803"/>
    <lineage>
        <taxon>Eukaryota</taxon>
        <taxon>Metazoa</taxon>
        <taxon>Ecdysozoa</taxon>
        <taxon>Arthropoda</taxon>
        <taxon>Chelicerata</taxon>
        <taxon>Arachnida</taxon>
        <taxon>Araneae</taxon>
        <taxon>Araneomorphae</taxon>
        <taxon>Entelegynae</taxon>
        <taxon>Araneoidea</taxon>
        <taxon>Araneidae</taxon>
        <taxon>Araneus</taxon>
    </lineage>
</organism>
<gene>
    <name evidence="1" type="ORF">AVEN_219817_1</name>
</gene>
<name>A0A4Y2IVC6_ARAVE</name>
<keyword evidence="2" id="KW-1185">Reference proteome</keyword>
<reference evidence="1 2" key="1">
    <citation type="journal article" date="2019" name="Sci. Rep.">
        <title>Orb-weaving spider Araneus ventricosus genome elucidates the spidroin gene catalogue.</title>
        <authorList>
            <person name="Kono N."/>
            <person name="Nakamura H."/>
            <person name="Ohtoshi R."/>
            <person name="Moran D.A.P."/>
            <person name="Shinohara A."/>
            <person name="Yoshida Y."/>
            <person name="Fujiwara M."/>
            <person name="Mori M."/>
            <person name="Tomita M."/>
            <person name="Arakawa K."/>
        </authorList>
    </citation>
    <scope>NUCLEOTIDE SEQUENCE [LARGE SCALE GENOMIC DNA]</scope>
</reference>
<dbReference type="Proteomes" id="UP000499080">
    <property type="component" value="Unassembled WGS sequence"/>
</dbReference>
<protein>
    <submittedName>
        <fullName evidence="1">Uncharacterized protein</fullName>
    </submittedName>
</protein>